<dbReference type="GeneID" id="9615255"/>
<dbReference type="InterPro" id="IPR027417">
    <property type="entry name" value="P-loop_NTPase"/>
</dbReference>
<feature type="non-terminal residue" evidence="3">
    <location>
        <position position="1"/>
    </location>
</feature>
<evidence type="ECO:0000259" key="2">
    <source>
        <dbReference type="Pfam" id="PF00004"/>
    </source>
</evidence>
<evidence type="ECO:0000256" key="1">
    <source>
        <dbReference type="SAM" id="MobiDB-lite"/>
    </source>
</evidence>
<name>D8TXD3_VOLCA</name>
<evidence type="ECO:0000313" key="3">
    <source>
        <dbReference type="EMBL" id="EFJ47889.1"/>
    </source>
</evidence>
<dbReference type="Pfam" id="PF00004">
    <property type="entry name" value="AAA"/>
    <property type="match status" value="1"/>
</dbReference>
<dbReference type="PANTHER" id="PTHR23076">
    <property type="entry name" value="METALLOPROTEASE M41 FTSH"/>
    <property type="match status" value="1"/>
</dbReference>
<reference evidence="3 4" key="1">
    <citation type="journal article" date="2010" name="Science">
        <title>Genomic analysis of organismal complexity in the multicellular green alga Volvox carteri.</title>
        <authorList>
            <person name="Prochnik S.E."/>
            <person name="Umen J."/>
            <person name="Nedelcu A.M."/>
            <person name="Hallmann A."/>
            <person name="Miller S.M."/>
            <person name="Nishii I."/>
            <person name="Ferris P."/>
            <person name="Kuo A."/>
            <person name="Mitros T."/>
            <person name="Fritz-Laylin L.K."/>
            <person name="Hellsten U."/>
            <person name="Chapman J."/>
            <person name="Simakov O."/>
            <person name="Rensing S.A."/>
            <person name="Terry A."/>
            <person name="Pangilinan J."/>
            <person name="Kapitonov V."/>
            <person name="Jurka J."/>
            <person name="Salamov A."/>
            <person name="Shapiro H."/>
            <person name="Schmutz J."/>
            <person name="Grimwood J."/>
            <person name="Lindquist E."/>
            <person name="Lucas S."/>
            <person name="Grigoriev I.V."/>
            <person name="Schmitt R."/>
            <person name="Kirk D."/>
            <person name="Rokhsar D.S."/>
        </authorList>
    </citation>
    <scope>NUCLEOTIDE SEQUENCE [LARGE SCALE GENOMIC DNA]</scope>
    <source>
        <strain evidence="4">f. Nagariensis / Eve</strain>
    </source>
</reference>
<evidence type="ECO:0000313" key="4">
    <source>
        <dbReference type="Proteomes" id="UP000001058"/>
    </source>
</evidence>
<dbReference type="Proteomes" id="UP000001058">
    <property type="component" value="Unassembled WGS sequence"/>
</dbReference>
<feature type="domain" description="ATPase AAA-type core" evidence="2">
    <location>
        <begin position="40"/>
        <end position="135"/>
    </location>
</feature>
<dbReference type="AlphaFoldDB" id="D8TXD3"/>
<dbReference type="GO" id="GO:0005524">
    <property type="term" value="F:ATP binding"/>
    <property type="evidence" value="ECO:0007669"/>
    <property type="project" value="InterPro"/>
</dbReference>
<dbReference type="GO" id="GO:0006508">
    <property type="term" value="P:proteolysis"/>
    <property type="evidence" value="ECO:0007669"/>
    <property type="project" value="TreeGrafter"/>
</dbReference>
<keyword evidence="4" id="KW-1185">Reference proteome</keyword>
<gene>
    <name evidence="3" type="ORF">VOLCADRAFT_35780</name>
</gene>
<dbReference type="SUPFAM" id="SSF52540">
    <property type="entry name" value="P-loop containing nucleoside triphosphate hydrolases"/>
    <property type="match status" value="1"/>
</dbReference>
<dbReference type="EMBL" id="GL378342">
    <property type="protein sequence ID" value="EFJ47889.1"/>
    <property type="molecule type" value="Genomic_DNA"/>
</dbReference>
<organism evidence="4">
    <name type="scientific">Volvox carteri f. nagariensis</name>
    <dbReference type="NCBI Taxonomy" id="3068"/>
    <lineage>
        <taxon>Eukaryota</taxon>
        <taxon>Viridiplantae</taxon>
        <taxon>Chlorophyta</taxon>
        <taxon>core chlorophytes</taxon>
        <taxon>Chlorophyceae</taxon>
        <taxon>CS clade</taxon>
        <taxon>Chlamydomonadales</taxon>
        <taxon>Volvocaceae</taxon>
        <taxon>Volvox</taxon>
    </lineage>
</organism>
<dbReference type="eggNOG" id="KOG0731">
    <property type="taxonomic scope" value="Eukaryota"/>
</dbReference>
<dbReference type="InParanoid" id="D8TXD3"/>
<feature type="compositionally biased region" description="Polar residues" evidence="1">
    <location>
        <begin position="125"/>
        <end position="135"/>
    </location>
</feature>
<dbReference type="GO" id="GO:0004176">
    <property type="term" value="F:ATP-dependent peptidase activity"/>
    <property type="evidence" value="ECO:0007669"/>
    <property type="project" value="TreeGrafter"/>
</dbReference>
<dbReference type="RefSeq" id="XP_002950995.1">
    <property type="nucleotide sequence ID" value="XM_002950949.1"/>
</dbReference>
<dbReference type="FunFam" id="3.40.50.300:FF:002568">
    <property type="entry name" value="Cell division protein (FtsH)"/>
    <property type="match status" value="1"/>
</dbReference>
<dbReference type="PANTHER" id="PTHR23076:SF113">
    <property type="entry name" value="ATP-DEPENDENT ZINC METALLOPROTEASE FTSH 1, CHLOROPLASTIC-RELATED"/>
    <property type="match status" value="1"/>
</dbReference>
<dbReference type="GO" id="GO:0016887">
    <property type="term" value="F:ATP hydrolysis activity"/>
    <property type="evidence" value="ECO:0007669"/>
    <property type="project" value="InterPro"/>
</dbReference>
<protein>
    <recommendedName>
        <fullName evidence="2">ATPase AAA-type core domain-containing protein</fullName>
    </recommendedName>
</protein>
<feature type="region of interest" description="Disordered" evidence="1">
    <location>
        <begin position="111"/>
        <end position="135"/>
    </location>
</feature>
<dbReference type="OrthoDB" id="534441at2759"/>
<dbReference type="InterPro" id="IPR003959">
    <property type="entry name" value="ATPase_AAA_core"/>
</dbReference>
<feature type="non-terminal residue" evidence="3">
    <location>
        <position position="135"/>
    </location>
</feature>
<dbReference type="GO" id="GO:0009535">
    <property type="term" value="C:chloroplast thylakoid membrane"/>
    <property type="evidence" value="ECO:0007669"/>
    <property type="project" value="TreeGrafter"/>
</dbReference>
<accession>D8TXD3</accession>
<dbReference type="Gene3D" id="3.40.50.300">
    <property type="entry name" value="P-loop containing nucleotide triphosphate hydrolases"/>
    <property type="match status" value="1"/>
</dbReference>
<sequence length="135" mass="14514">IFFDDIAGNKQAKVELMEVVDFFRTPEKFRASGARAPKGVLLVGPPGNGKTLMARAVAGESGVAFISSSAAEFIEMYMGLGAARVRDLFNTARSVAPCIIFIDELDAVGRQRQGGGRSNDERDNTVNQLLTEMDG</sequence>
<dbReference type="KEGG" id="vcn:VOLCADRAFT_35780"/>
<dbReference type="STRING" id="3068.D8TXD3"/>
<proteinExistence type="predicted"/>